<reference evidence="1 2" key="1">
    <citation type="journal article" date="2009" name="Int. J. Syst. Evol. Microbiol.">
        <title>Transfer of Teichococcus ludipueritiae and Muricoccus roseus to the genus Roseomonas, as Roseomonas ludipueritiae comb. nov. and Roseomonas rosea comb. nov., respectively, and emended description of the genus Roseomonas.</title>
        <authorList>
            <person name="Sanchez-Porro C."/>
            <person name="Gallego V."/>
            <person name="Busse H.J."/>
            <person name="Kampfer P."/>
            <person name="Ventosa A."/>
        </authorList>
    </citation>
    <scope>NUCLEOTIDE SEQUENCE [LARGE SCALE GENOMIC DNA]</scope>
    <source>
        <strain evidence="1 2">DSM 14915</strain>
    </source>
</reference>
<evidence type="ECO:0000313" key="1">
    <source>
        <dbReference type="EMBL" id="MBC9176762.1"/>
    </source>
</evidence>
<gene>
    <name evidence="1" type="ORF">IBL25_07370</name>
</gene>
<dbReference type="EMBL" id="JACTUZ010000019">
    <property type="protein sequence ID" value="MBC9176762.1"/>
    <property type="molecule type" value="Genomic_DNA"/>
</dbReference>
<comment type="caution">
    <text evidence="1">The sequence shown here is derived from an EMBL/GenBank/DDBJ whole genome shotgun (WGS) entry which is preliminary data.</text>
</comment>
<protein>
    <submittedName>
        <fullName evidence="1">Uncharacterized protein</fullName>
    </submittedName>
</protein>
<evidence type="ECO:0000313" key="2">
    <source>
        <dbReference type="Proteomes" id="UP000603940"/>
    </source>
</evidence>
<proteinExistence type="predicted"/>
<accession>A0ABR7R5B0</accession>
<sequence>MWIWRAWHRLHDERPHTVAGFGGGLGGVMIKSAPGRITWSSVRDWCLHHRYSTEEMAFLERCLAAMDEEYLLWWGQQQKVDGK</sequence>
<keyword evidence="2" id="KW-1185">Reference proteome</keyword>
<dbReference type="Proteomes" id="UP000603940">
    <property type="component" value="Unassembled WGS sequence"/>
</dbReference>
<organism evidence="1 2">
    <name type="scientific">Pseudoroseomonas ludipueritiae</name>
    <dbReference type="NCBI Taxonomy" id="198093"/>
    <lineage>
        <taxon>Bacteria</taxon>
        <taxon>Pseudomonadati</taxon>
        <taxon>Pseudomonadota</taxon>
        <taxon>Alphaproteobacteria</taxon>
        <taxon>Acetobacterales</taxon>
        <taxon>Acetobacteraceae</taxon>
        <taxon>Pseudoroseomonas</taxon>
    </lineage>
</organism>
<name>A0ABR7R5B0_9PROT</name>